<dbReference type="HOGENOM" id="CLU_009834_7_2_11"/>
<dbReference type="EMBL" id="CP006764">
    <property type="protein sequence ID" value="AIT61152.1"/>
    <property type="molecule type" value="Genomic_DNA"/>
</dbReference>
<evidence type="ECO:0000256" key="5">
    <source>
        <dbReference type="ARBA" id="ARBA00023239"/>
    </source>
</evidence>
<dbReference type="CDD" id="cd06558">
    <property type="entry name" value="crotonase-like"/>
    <property type="match status" value="1"/>
</dbReference>
<dbReference type="PANTHER" id="PTHR11941">
    <property type="entry name" value="ENOYL-COA HYDRATASE-RELATED"/>
    <property type="match status" value="1"/>
</dbReference>
<keyword evidence="3" id="KW-0276">Fatty acid metabolism</keyword>
<comment type="function">
    <text evidence="1">Could possibly oxidize fatty acids using specific components.</text>
</comment>
<evidence type="ECO:0000256" key="6">
    <source>
        <dbReference type="ARBA" id="ARBA00023709"/>
    </source>
</evidence>
<evidence type="ECO:0000256" key="2">
    <source>
        <dbReference type="ARBA" id="ARBA00005254"/>
    </source>
</evidence>
<evidence type="ECO:0000256" key="4">
    <source>
        <dbReference type="ARBA" id="ARBA00023098"/>
    </source>
</evidence>
<evidence type="ECO:0000256" key="1">
    <source>
        <dbReference type="ARBA" id="ARBA00002994"/>
    </source>
</evidence>
<evidence type="ECO:0000256" key="8">
    <source>
        <dbReference type="RuleBase" id="RU003707"/>
    </source>
</evidence>
<evidence type="ECO:0000313" key="10">
    <source>
        <dbReference type="Proteomes" id="UP000029914"/>
    </source>
</evidence>
<dbReference type="GO" id="GO:0006635">
    <property type="term" value="P:fatty acid beta-oxidation"/>
    <property type="evidence" value="ECO:0007669"/>
    <property type="project" value="TreeGrafter"/>
</dbReference>
<reference evidence="9 10" key="1">
    <citation type="submission" date="2013-09" db="EMBL/GenBank/DDBJ databases">
        <title>Complete genome sequence of Corynebacterium doosanense CAU 212(T) (=DSM 45436(T)), isolated from activated sludge.</title>
        <authorList>
            <person name="Schaffert L."/>
            <person name="Albersmeier A."/>
            <person name="Kalinowski J."/>
            <person name="Ruckert C."/>
        </authorList>
    </citation>
    <scope>NUCLEOTIDE SEQUENCE [LARGE SCALE GENOMIC DNA]</scope>
    <source>
        <strain evidence="9 10">CAU 212</strain>
    </source>
</reference>
<organism evidence="9 10">
    <name type="scientific">Corynebacterium doosanense CAU 212 = DSM 45436</name>
    <dbReference type="NCBI Taxonomy" id="558173"/>
    <lineage>
        <taxon>Bacteria</taxon>
        <taxon>Bacillati</taxon>
        <taxon>Actinomycetota</taxon>
        <taxon>Actinomycetes</taxon>
        <taxon>Mycobacteriales</taxon>
        <taxon>Corynebacteriaceae</taxon>
        <taxon>Corynebacterium</taxon>
    </lineage>
</organism>
<dbReference type="OrthoDB" id="3569436at2"/>
<dbReference type="NCBIfam" id="NF005891">
    <property type="entry name" value="PRK07854.1"/>
    <property type="match status" value="1"/>
</dbReference>
<comment type="catalytic activity">
    <reaction evidence="6">
        <text>a (3S)-3-hydroxyacyl-CoA = a (2E)-enoyl-CoA + H2O</text>
        <dbReference type="Rhea" id="RHEA:16105"/>
        <dbReference type="ChEBI" id="CHEBI:15377"/>
        <dbReference type="ChEBI" id="CHEBI:57318"/>
        <dbReference type="ChEBI" id="CHEBI:58856"/>
        <dbReference type="EC" id="4.2.1.17"/>
    </reaction>
</comment>
<evidence type="ECO:0000313" key="9">
    <source>
        <dbReference type="EMBL" id="AIT61152.1"/>
    </source>
</evidence>
<dbReference type="STRING" id="558173.CDOO_07680"/>
<dbReference type="eggNOG" id="COG1024">
    <property type="taxonomic scope" value="Bacteria"/>
</dbReference>
<dbReference type="PROSITE" id="PS00166">
    <property type="entry name" value="ENOYL_COA_HYDRATASE"/>
    <property type="match status" value="1"/>
</dbReference>
<keyword evidence="4" id="KW-0443">Lipid metabolism</keyword>
<proteinExistence type="inferred from homology"/>
<keyword evidence="5" id="KW-0456">Lyase</keyword>
<dbReference type="InterPro" id="IPR018376">
    <property type="entry name" value="Enoyl-CoA_hyd/isom_CS"/>
</dbReference>
<name>A0A097IGB9_9CORY</name>
<dbReference type="Proteomes" id="UP000029914">
    <property type="component" value="Chromosome"/>
</dbReference>
<accession>A0A097IGB9</accession>
<dbReference type="Pfam" id="PF00378">
    <property type="entry name" value="ECH_1"/>
    <property type="match status" value="1"/>
</dbReference>
<sequence>MSADLVSTLVDGSVATLTLTRDHKRNALDQDMCRAIDAALDEVVDAGARAIVITGDGSAFCAGADLGGGVYADGFFDALFSMLGHIQRVPAVVIGAINGPAVGAGTQLAMACDLRVVADSAYFRVPVVDVAIALDDVTVRSLERLVGGARARTMLLTGATLSSEEAVTCGFAAMSGTLDDALALASVCATKAPLTIRNLKAEFAWGGYRPFSDEERQEFQLAAWNSEDVQEARAARSEKREAEFRGR</sequence>
<dbReference type="InterPro" id="IPR029045">
    <property type="entry name" value="ClpP/crotonase-like_dom_sf"/>
</dbReference>
<dbReference type="InterPro" id="IPR001753">
    <property type="entry name" value="Enoyl-CoA_hydra/iso"/>
</dbReference>
<dbReference type="AlphaFoldDB" id="A0A097IGB9"/>
<dbReference type="RefSeq" id="WP_018021720.1">
    <property type="nucleotide sequence ID" value="NZ_AQUX01000003.1"/>
</dbReference>
<evidence type="ECO:0000256" key="7">
    <source>
        <dbReference type="ARBA" id="ARBA00023717"/>
    </source>
</evidence>
<comment type="catalytic activity">
    <reaction evidence="7">
        <text>a 4-saturated-(3S)-3-hydroxyacyl-CoA = a (3E)-enoyl-CoA + H2O</text>
        <dbReference type="Rhea" id="RHEA:20724"/>
        <dbReference type="ChEBI" id="CHEBI:15377"/>
        <dbReference type="ChEBI" id="CHEBI:58521"/>
        <dbReference type="ChEBI" id="CHEBI:137480"/>
        <dbReference type="EC" id="4.2.1.17"/>
    </reaction>
</comment>
<gene>
    <name evidence="9" type="ORF">CDOO_07680</name>
</gene>
<dbReference type="SUPFAM" id="SSF52096">
    <property type="entry name" value="ClpP/crotonase"/>
    <property type="match status" value="1"/>
</dbReference>
<comment type="similarity">
    <text evidence="2 8">Belongs to the enoyl-CoA hydratase/isomerase family.</text>
</comment>
<dbReference type="PANTHER" id="PTHR11941:SF169">
    <property type="entry name" value="(7AS)-7A-METHYL-1,5-DIOXO-2,3,5,6,7,7A-HEXAHYDRO-1H-INDENE-CARBOXYL-COA HYDROLASE"/>
    <property type="match status" value="1"/>
</dbReference>
<dbReference type="Gene3D" id="3.90.226.10">
    <property type="entry name" value="2-enoyl-CoA Hydratase, Chain A, domain 1"/>
    <property type="match status" value="1"/>
</dbReference>
<protein>
    <submittedName>
        <fullName evidence="9">Enoyl-CoA hydratase</fullName>
    </submittedName>
</protein>
<keyword evidence="10" id="KW-1185">Reference proteome</keyword>
<dbReference type="GO" id="GO:0004300">
    <property type="term" value="F:enoyl-CoA hydratase activity"/>
    <property type="evidence" value="ECO:0007669"/>
    <property type="project" value="UniProtKB-EC"/>
</dbReference>
<evidence type="ECO:0000256" key="3">
    <source>
        <dbReference type="ARBA" id="ARBA00022832"/>
    </source>
</evidence>
<dbReference type="KEGG" id="cdo:CDOO_07680"/>